<evidence type="ECO:0000313" key="2">
    <source>
        <dbReference type="Proteomes" id="UP001198571"/>
    </source>
</evidence>
<name>A0ABS8CM74_9RHOB</name>
<evidence type="ECO:0000313" key="1">
    <source>
        <dbReference type="EMBL" id="MCB5410474.1"/>
    </source>
</evidence>
<protein>
    <submittedName>
        <fullName evidence="1">Uncharacterized protein</fullName>
    </submittedName>
</protein>
<proteinExistence type="predicted"/>
<organism evidence="1 2">
    <name type="scientific">Pseudogemmobacter faecipullorum</name>
    <dbReference type="NCBI Taxonomy" id="2755041"/>
    <lineage>
        <taxon>Bacteria</taxon>
        <taxon>Pseudomonadati</taxon>
        <taxon>Pseudomonadota</taxon>
        <taxon>Alphaproteobacteria</taxon>
        <taxon>Rhodobacterales</taxon>
        <taxon>Paracoccaceae</taxon>
        <taxon>Pseudogemmobacter</taxon>
    </lineage>
</organism>
<reference evidence="1 2" key="1">
    <citation type="submission" date="2020-07" db="EMBL/GenBank/DDBJ databases">
        <title>Pseudogemmobacter sp. nov., isolated from poultry manure in Taiwan.</title>
        <authorList>
            <person name="Lin S.-Y."/>
            <person name="Tang Y.-S."/>
            <person name="Young C.-C."/>
        </authorList>
    </citation>
    <scope>NUCLEOTIDE SEQUENCE [LARGE SCALE GENOMIC DNA]</scope>
    <source>
        <strain evidence="1 2">CC-YST710</strain>
    </source>
</reference>
<accession>A0ABS8CM74</accession>
<comment type="caution">
    <text evidence="1">The sequence shown here is derived from an EMBL/GenBank/DDBJ whole genome shotgun (WGS) entry which is preliminary data.</text>
</comment>
<sequence>MSPRWYYETVSADGRWMPNLSETRPGTIMHGGHMRLQLATGGGTGPRVRALAEIHPDLSETPIAQLHALLSPDLRGVAVSQLSKGVH</sequence>
<dbReference type="Proteomes" id="UP001198571">
    <property type="component" value="Unassembled WGS sequence"/>
</dbReference>
<dbReference type="RefSeq" id="WP_226935408.1">
    <property type="nucleotide sequence ID" value="NZ_JACDXX010000008.1"/>
</dbReference>
<dbReference type="EMBL" id="JACDXX010000008">
    <property type="protein sequence ID" value="MCB5410474.1"/>
    <property type="molecule type" value="Genomic_DNA"/>
</dbReference>
<keyword evidence="2" id="KW-1185">Reference proteome</keyword>
<gene>
    <name evidence="1" type="ORF">H0485_10735</name>
</gene>